<dbReference type="InterPro" id="IPR029056">
    <property type="entry name" value="Ribokinase-like"/>
</dbReference>
<dbReference type="InterPro" id="IPR004399">
    <property type="entry name" value="HMP/HMP-P_kinase_dom"/>
</dbReference>
<evidence type="ECO:0000256" key="17">
    <source>
        <dbReference type="ARBA" id="ARBA00047883"/>
    </source>
</evidence>
<dbReference type="SUPFAM" id="SSF51391">
    <property type="entry name" value="Thiamin phosphate synthase"/>
    <property type="match status" value="1"/>
</dbReference>
<keyword evidence="11 18" id="KW-0460">Magnesium</keyword>
<dbReference type="RefSeq" id="WP_118279372.1">
    <property type="nucleotide sequence ID" value="NZ_JAQDJO010000013.1"/>
</dbReference>
<evidence type="ECO:0000256" key="16">
    <source>
        <dbReference type="ARBA" id="ARBA00047851"/>
    </source>
</evidence>
<dbReference type="SUPFAM" id="SSF53613">
    <property type="entry name" value="Ribokinase-like"/>
    <property type="match status" value="1"/>
</dbReference>
<dbReference type="GO" id="GO:0009228">
    <property type="term" value="P:thiamine biosynthetic process"/>
    <property type="evidence" value="ECO:0007669"/>
    <property type="project" value="UniProtKB-KW"/>
</dbReference>
<comment type="similarity">
    <text evidence="18">Belongs to the thiamine-phosphate synthase family.</text>
</comment>
<evidence type="ECO:0000313" key="21">
    <source>
        <dbReference type="EMBL" id="RHJ58449.1"/>
    </source>
</evidence>
<keyword evidence="8" id="KW-0547">Nucleotide-binding</keyword>
<dbReference type="NCBIfam" id="TIGR00097">
    <property type="entry name" value="HMP-P_kinase"/>
    <property type="match status" value="1"/>
</dbReference>
<dbReference type="GO" id="GO:0008972">
    <property type="term" value="F:phosphomethylpyrimidine kinase activity"/>
    <property type="evidence" value="ECO:0007669"/>
    <property type="project" value="UniProtKB-EC"/>
</dbReference>
<evidence type="ECO:0000256" key="3">
    <source>
        <dbReference type="ARBA" id="ARBA00004769"/>
    </source>
</evidence>
<feature type="binding site" evidence="18">
    <location>
        <begin position="144"/>
        <end position="146"/>
    </location>
    <ligand>
        <name>2-[(2R,5Z)-2-carboxy-4-methylthiazol-5(2H)-ylidene]ethyl phosphate</name>
        <dbReference type="ChEBI" id="CHEBI:62899"/>
    </ligand>
</feature>
<comment type="catalytic activity">
    <reaction evidence="15 18">
        <text>4-methyl-5-(2-phosphooxyethyl)-thiazole + 4-amino-2-methyl-5-(diphosphooxymethyl)pyrimidine + H(+) = thiamine phosphate + diphosphate</text>
        <dbReference type="Rhea" id="RHEA:22328"/>
        <dbReference type="ChEBI" id="CHEBI:15378"/>
        <dbReference type="ChEBI" id="CHEBI:33019"/>
        <dbReference type="ChEBI" id="CHEBI:37575"/>
        <dbReference type="ChEBI" id="CHEBI:57841"/>
        <dbReference type="ChEBI" id="CHEBI:58296"/>
        <dbReference type="EC" id="2.5.1.3"/>
    </reaction>
</comment>
<dbReference type="FunFam" id="3.20.20.70:FF:000096">
    <property type="entry name" value="Thiamine-phosphate synthase"/>
    <property type="match status" value="1"/>
</dbReference>
<dbReference type="Proteomes" id="UP000285832">
    <property type="component" value="Unassembled WGS sequence"/>
</dbReference>
<evidence type="ECO:0000259" key="20">
    <source>
        <dbReference type="Pfam" id="PF08543"/>
    </source>
</evidence>
<feature type="domain" description="Pyridoxamine kinase/Phosphomethylpyrimidine kinase" evidence="20">
    <location>
        <begin position="226"/>
        <end position="469"/>
    </location>
</feature>
<evidence type="ECO:0000256" key="12">
    <source>
        <dbReference type="ARBA" id="ARBA00022977"/>
    </source>
</evidence>
<keyword evidence="9 21" id="KW-0418">Kinase</keyword>
<reference evidence="21 22" key="1">
    <citation type="submission" date="2018-08" db="EMBL/GenBank/DDBJ databases">
        <title>A genome reference for cultivated species of the human gut microbiota.</title>
        <authorList>
            <person name="Zou Y."/>
            <person name="Xue W."/>
            <person name="Luo G."/>
        </authorList>
    </citation>
    <scope>NUCLEOTIDE SEQUENCE [LARGE SCALE GENOMIC DNA]</scope>
    <source>
        <strain evidence="21 22">AM09-9</strain>
    </source>
</reference>
<dbReference type="InterPro" id="IPR013785">
    <property type="entry name" value="Aldolase_TIM"/>
</dbReference>
<evidence type="ECO:0000256" key="18">
    <source>
        <dbReference type="HAMAP-Rule" id="MF_00097"/>
    </source>
</evidence>
<dbReference type="GO" id="GO:0005829">
    <property type="term" value="C:cytosol"/>
    <property type="evidence" value="ECO:0007669"/>
    <property type="project" value="TreeGrafter"/>
</dbReference>
<accession>A0A415CXA7</accession>
<feature type="binding site" evidence="18">
    <location>
        <position position="99"/>
    </location>
    <ligand>
        <name>Mg(2+)</name>
        <dbReference type="ChEBI" id="CHEBI:18420"/>
    </ligand>
</feature>
<keyword evidence="6 18" id="KW-0808">Transferase</keyword>
<feature type="domain" description="Thiamine phosphate synthase/TenI" evidence="19">
    <location>
        <begin position="16"/>
        <end position="197"/>
    </location>
</feature>
<dbReference type="AlphaFoldDB" id="A0A415CXA7"/>
<proteinExistence type="inferred from homology"/>
<feature type="binding site" evidence="18">
    <location>
        <position position="80"/>
    </location>
    <ligand>
        <name>Mg(2+)</name>
        <dbReference type="ChEBI" id="CHEBI:18420"/>
    </ligand>
</feature>
<evidence type="ECO:0000256" key="14">
    <source>
        <dbReference type="ARBA" id="ARBA00037917"/>
    </source>
</evidence>
<dbReference type="HAMAP" id="MF_00097">
    <property type="entry name" value="TMP_synthase"/>
    <property type="match status" value="1"/>
</dbReference>
<dbReference type="InterPro" id="IPR013749">
    <property type="entry name" value="PM/HMP-P_kinase-1"/>
</dbReference>
<comment type="catalytic activity">
    <reaction evidence="17 18">
        <text>2-[(2R,5Z)-2-carboxy-4-methylthiazol-5(2H)-ylidene]ethyl phosphate + 4-amino-2-methyl-5-(diphosphooxymethyl)pyrimidine + 2 H(+) = thiamine phosphate + CO2 + diphosphate</text>
        <dbReference type="Rhea" id="RHEA:47844"/>
        <dbReference type="ChEBI" id="CHEBI:15378"/>
        <dbReference type="ChEBI" id="CHEBI:16526"/>
        <dbReference type="ChEBI" id="CHEBI:33019"/>
        <dbReference type="ChEBI" id="CHEBI:37575"/>
        <dbReference type="ChEBI" id="CHEBI:57841"/>
        <dbReference type="ChEBI" id="CHEBI:62899"/>
        <dbReference type="EC" id="2.5.1.3"/>
    </reaction>
</comment>
<feature type="binding site" evidence="18">
    <location>
        <position position="79"/>
    </location>
    <ligand>
        <name>4-amino-2-methyl-5-(diphosphooxymethyl)pyrimidine</name>
        <dbReference type="ChEBI" id="CHEBI:57841"/>
    </ligand>
</feature>
<feature type="binding site" evidence="18">
    <location>
        <begin position="194"/>
        <end position="195"/>
    </location>
    <ligand>
        <name>2-[(2R,5Z)-2-carboxy-4-methylthiazol-5(2H)-ylidene]ethyl phosphate</name>
        <dbReference type="ChEBI" id="CHEBI:62899"/>
    </ligand>
</feature>
<evidence type="ECO:0000256" key="7">
    <source>
        <dbReference type="ARBA" id="ARBA00022723"/>
    </source>
</evidence>
<dbReference type="PANTHER" id="PTHR20858">
    <property type="entry name" value="PHOSPHOMETHYLPYRIMIDINE KINASE"/>
    <property type="match status" value="1"/>
</dbReference>
<evidence type="ECO:0000256" key="15">
    <source>
        <dbReference type="ARBA" id="ARBA00047334"/>
    </source>
</evidence>
<evidence type="ECO:0000313" key="22">
    <source>
        <dbReference type="Proteomes" id="UP000285832"/>
    </source>
</evidence>
<evidence type="ECO:0000256" key="11">
    <source>
        <dbReference type="ARBA" id="ARBA00022842"/>
    </source>
</evidence>
<dbReference type="FunFam" id="3.40.1190.20:FF:000003">
    <property type="entry name" value="Phosphomethylpyrimidine kinase ThiD"/>
    <property type="match status" value="1"/>
</dbReference>
<dbReference type="InterPro" id="IPR022998">
    <property type="entry name" value="ThiamineP_synth_TenI"/>
</dbReference>
<dbReference type="Gene3D" id="3.40.1190.20">
    <property type="match status" value="1"/>
</dbReference>
<evidence type="ECO:0000256" key="9">
    <source>
        <dbReference type="ARBA" id="ARBA00022777"/>
    </source>
</evidence>
<evidence type="ECO:0000256" key="6">
    <source>
        <dbReference type="ARBA" id="ARBA00022679"/>
    </source>
</evidence>
<feature type="binding site" evidence="18">
    <location>
        <position position="118"/>
    </location>
    <ligand>
        <name>4-amino-2-methyl-5-(diphosphooxymethyl)pyrimidine</name>
        <dbReference type="ChEBI" id="CHEBI:57841"/>
    </ligand>
</feature>
<keyword evidence="7 18" id="KW-0479">Metal-binding</keyword>
<comment type="function">
    <text evidence="18">Condenses 4-methyl-5-(beta-hydroxyethyl)thiazole monophosphate (THZ-P) and 2-methyl-4-amino-5-hydroxymethyl pyrimidine pyrophosphate (HMP-PP) to form thiamine monophosphate (TMP).</text>
</comment>
<feature type="binding site" evidence="18">
    <location>
        <position position="174"/>
    </location>
    <ligand>
        <name>2-[(2R,5Z)-2-carboxy-4-methylthiazol-5(2H)-ylidene]ethyl phosphate</name>
        <dbReference type="ChEBI" id="CHEBI:62899"/>
    </ligand>
</feature>
<evidence type="ECO:0000256" key="4">
    <source>
        <dbReference type="ARBA" id="ARBA00005165"/>
    </source>
</evidence>
<comment type="catalytic activity">
    <reaction evidence="2">
        <text>4-amino-2-methyl-5-(phosphooxymethyl)pyrimidine + ATP = 4-amino-2-methyl-5-(diphosphooxymethyl)pyrimidine + ADP</text>
        <dbReference type="Rhea" id="RHEA:19893"/>
        <dbReference type="ChEBI" id="CHEBI:30616"/>
        <dbReference type="ChEBI" id="CHEBI:57841"/>
        <dbReference type="ChEBI" id="CHEBI:58354"/>
        <dbReference type="ChEBI" id="CHEBI:456216"/>
        <dbReference type="EC" id="2.7.4.7"/>
    </reaction>
</comment>
<comment type="caution">
    <text evidence="21">The sequence shown here is derived from an EMBL/GenBank/DDBJ whole genome shotgun (WGS) entry which is preliminary data.</text>
</comment>
<keyword evidence="12 18" id="KW-0784">Thiamine biosynthesis</keyword>
<evidence type="ECO:0000256" key="2">
    <source>
        <dbReference type="ARBA" id="ARBA00000565"/>
    </source>
</evidence>
<dbReference type="GO" id="GO:0005524">
    <property type="term" value="F:ATP binding"/>
    <property type="evidence" value="ECO:0007669"/>
    <property type="project" value="UniProtKB-KW"/>
</dbReference>
<evidence type="ECO:0000256" key="1">
    <source>
        <dbReference type="ARBA" id="ARBA00000151"/>
    </source>
</evidence>
<evidence type="ECO:0000259" key="19">
    <source>
        <dbReference type="Pfam" id="PF02581"/>
    </source>
</evidence>
<dbReference type="PANTHER" id="PTHR20858:SF17">
    <property type="entry name" value="HYDROXYMETHYLPYRIMIDINE_PHOSPHOMETHYLPYRIMIDINE KINASE THI20-RELATED"/>
    <property type="match status" value="1"/>
</dbReference>
<feature type="binding site" evidence="18">
    <location>
        <position position="147"/>
    </location>
    <ligand>
        <name>4-amino-2-methyl-5-(diphosphooxymethyl)pyrimidine</name>
        <dbReference type="ChEBI" id="CHEBI:57841"/>
    </ligand>
</feature>
<dbReference type="Pfam" id="PF08543">
    <property type="entry name" value="Phos_pyr_kin"/>
    <property type="match status" value="1"/>
</dbReference>
<dbReference type="GO" id="GO:0009229">
    <property type="term" value="P:thiamine diphosphate biosynthetic process"/>
    <property type="evidence" value="ECO:0007669"/>
    <property type="project" value="UniProtKB-UniRule"/>
</dbReference>
<keyword evidence="10" id="KW-0067">ATP-binding</keyword>
<dbReference type="CDD" id="cd01169">
    <property type="entry name" value="HMPP_kinase"/>
    <property type="match status" value="1"/>
</dbReference>
<sequence>MKQNKKRYISPEQLRLYAVTDRKWLAEGETLETVVETLVRSGVTCVQLREKHASDEEIISEGKKLNEICRKHHVPLIVNDRPDLAKKIGAAGVHVGLSDMGIEKARELLGEDFIIGGSAHNVKEALQAQKSGADYIGCGAVFGSQTKSDVTTLAKEELCAICEAVEIPVVAIGGITAENIKELTGTGIDGVAVVSGLFAAKDKPEMVRRFLKAFEMKKVLTIAGSDCSGGAGIQADLKTMAANGVYGMSAVMALTAQNTTGVQGIMEVTPEFAGQQIDSIFTDIRPDAVKIGMLSSGEIIHVVAEKLKEYQAEHIVLDPVMVSTSGHRLIQKDAEQSLKKELFPLAELITPNIPEAEVLSGRKIKNAQDMESAAEKIVEEYGCAVLLKGGHRINDANDFLCTGEKKVWICGERVENPNTHGTGCTLSSAIASNLAKGAGMEEAVQKAKEYLTEALKEQLDLGAGSGPMDHTLGKIIFE</sequence>
<dbReference type="Gene3D" id="3.20.20.70">
    <property type="entry name" value="Aldolase class I"/>
    <property type="match status" value="1"/>
</dbReference>
<name>A0A415CXA7_9FIRM</name>
<dbReference type="GO" id="GO:0008902">
    <property type="term" value="F:hydroxymethylpyrimidine kinase activity"/>
    <property type="evidence" value="ECO:0007669"/>
    <property type="project" value="UniProtKB-EC"/>
</dbReference>
<evidence type="ECO:0000256" key="5">
    <source>
        <dbReference type="ARBA" id="ARBA00009879"/>
    </source>
</evidence>
<dbReference type="UniPathway" id="UPA00060">
    <property type="reaction ID" value="UER00141"/>
</dbReference>
<gene>
    <name evidence="21" type="primary">thiD</name>
    <name evidence="18" type="synonym">thiE</name>
    <name evidence="21" type="ORF">DW116_11820</name>
</gene>
<dbReference type="EC" id="2.5.1.3" evidence="18"/>
<dbReference type="GO" id="GO:0000287">
    <property type="term" value="F:magnesium ion binding"/>
    <property type="evidence" value="ECO:0007669"/>
    <property type="project" value="UniProtKB-UniRule"/>
</dbReference>
<comment type="pathway">
    <text evidence="4 18">Cofactor biosynthesis; thiamine diphosphate biosynthesis; thiamine phosphate from 4-amino-2-methyl-5-diphosphomethylpyrimidine and 4-methyl-5-(2-phosphoethyl)-thiazole: step 1/1.</text>
</comment>
<dbReference type="NCBIfam" id="TIGR00693">
    <property type="entry name" value="thiE"/>
    <property type="match status" value="1"/>
</dbReference>
<dbReference type="CDD" id="cd00564">
    <property type="entry name" value="TMP_TenI"/>
    <property type="match status" value="1"/>
</dbReference>
<keyword evidence="13" id="KW-0511">Multifunctional enzyme</keyword>
<comment type="catalytic activity">
    <reaction evidence="1">
        <text>4-amino-5-hydroxymethyl-2-methylpyrimidine + ATP = 4-amino-2-methyl-5-(phosphooxymethyl)pyrimidine + ADP + H(+)</text>
        <dbReference type="Rhea" id="RHEA:23096"/>
        <dbReference type="ChEBI" id="CHEBI:15378"/>
        <dbReference type="ChEBI" id="CHEBI:16892"/>
        <dbReference type="ChEBI" id="CHEBI:30616"/>
        <dbReference type="ChEBI" id="CHEBI:58354"/>
        <dbReference type="ChEBI" id="CHEBI:456216"/>
        <dbReference type="EC" id="2.7.1.49"/>
    </reaction>
</comment>
<dbReference type="Pfam" id="PF02581">
    <property type="entry name" value="TMP-TENI"/>
    <property type="match status" value="1"/>
</dbReference>
<protein>
    <recommendedName>
        <fullName evidence="18">Thiamine-phosphate synthase</fullName>
        <shortName evidence="18">TP synthase</shortName>
        <shortName evidence="18">TPS</shortName>
        <ecNumber evidence="18">2.5.1.3</ecNumber>
    </recommendedName>
    <alternativeName>
        <fullName evidence="18">Thiamine-phosphate pyrophosphorylase</fullName>
        <shortName evidence="18">TMP pyrophosphorylase</shortName>
        <shortName evidence="18">TMP-PPase</shortName>
    </alternativeName>
</protein>
<comment type="pathway">
    <text evidence="14">Cofactor biosynthesis; thiamine diphosphate biosynthesis; 4-amino-2-methyl-5-diphosphomethylpyrimidine from 5-amino-1-(5-phospho-D-ribosyl)imidazole: step 2/3.</text>
</comment>
<comment type="catalytic activity">
    <reaction evidence="16 18">
        <text>2-(2-carboxy-4-methylthiazol-5-yl)ethyl phosphate + 4-amino-2-methyl-5-(diphosphooxymethyl)pyrimidine + 2 H(+) = thiamine phosphate + CO2 + diphosphate</text>
        <dbReference type="Rhea" id="RHEA:47848"/>
        <dbReference type="ChEBI" id="CHEBI:15378"/>
        <dbReference type="ChEBI" id="CHEBI:16526"/>
        <dbReference type="ChEBI" id="CHEBI:33019"/>
        <dbReference type="ChEBI" id="CHEBI:37575"/>
        <dbReference type="ChEBI" id="CHEBI:57841"/>
        <dbReference type="ChEBI" id="CHEBI:62890"/>
        <dbReference type="EC" id="2.5.1.3"/>
    </reaction>
</comment>
<dbReference type="EMBL" id="QRMI01000038">
    <property type="protein sequence ID" value="RHJ58449.1"/>
    <property type="molecule type" value="Genomic_DNA"/>
</dbReference>
<feature type="binding site" evidence="18">
    <location>
        <begin position="47"/>
        <end position="51"/>
    </location>
    <ligand>
        <name>4-amino-2-methyl-5-(diphosphooxymethyl)pyrimidine</name>
        <dbReference type="ChEBI" id="CHEBI:57841"/>
    </ligand>
</feature>
<organism evidence="21 22">
    <name type="scientific">[Ruminococcus] lactaris</name>
    <dbReference type="NCBI Taxonomy" id="46228"/>
    <lineage>
        <taxon>Bacteria</taxon>
        <taxon>Bacillati</taxon>
        <taxon>Bacillota</taxon>
        <taxon>Clostridia</taxon>
        <taxon>Lachnospirales</taxon>
        <taxon>Lachnospiraceae</taxon>
        <taxon>Mediterraneibacter</taxon>
    </lineage>
</organism>
<evidence type="ECO:0000256" key="8">
    <source>
        <dbReference type="ARBA" id="ARBA00022741"/>
    </source>
</evidence>
<evidence type="ECO:0000256" key="13">
    <source>
        <dbReference type="ARBA" id="ARBA00023268"/>
    </source>
</evidence>
<comment type="pathway">
    <text evidence="3">Cofactor biosynthesis; thiamine diphosphate biosynthesis; 4-amino-2-methyl-5-diphosphomethylpyrimidine from 5-amino-1-(5-phospho-D-ribosyl)imidazole: step 3/3.</text>
</comment>
<comment type="similarity">
    <text evidence="5">Belongs to the ThiD family.</text>
</comment>
<evidence type="ECO:0000256" key="10">
    <source>
        <dbReference type="ARBA" id="ARBA00022840"/>
    </source>
</evidence>
<comment type="cofactor">
    <cofactor evidence="18">
        <name>Mg(2+)</name>
        <dbReference type="ChEBI" id="CHEBI:18420"/>
    </cofactor>
    <text evidence="18">Binds 1 Mg(2+) ion per subunit.</text>
</comment>
<dbReference type="InterPro" id="IPR036206">
    <property type="entry name" value="ThiamineP_synth_sf"/>
</dbReference>
<dbReference type="GO" id="GO:0004789">
    <property type="term" value="F:thiamine-phosphate diphosphorylase activity"/>
    <property type="evidence" value="ECO:0007669"/>
    <property type="project" value="UniProtKB-UniRule"/>
</dbReference>
<dbReference type="InterPro" id="IPR034291">
    <property type="entry name" value="TMP_synthase"/>
</dbReference>